<feature type="domain" description="Apple" evidence="3">
    <location>
        <begin position="185"/>
        <end position="259"/>
    </location>
</feature>
<sequence length="265" mass="28532">MVQAKILVAALAAGLIDIANAGACKPRSSRSIESQQTSSTITSAVPTETSTIAETSTTAEVETSTVAVTTTSQFPETTSTTSASTTTSSVPQKESVCGQHGTCNPSSDGCRSRYGGNQVFYLGECQDLCRSDDNCKSILYNSQYGQCFLNQNIAQDSGFYEISAQEFFWYDNACDIDKPEPDPICGVRGDCNQSRCSPTPQQGSFTAKSCQEACVASENCGSFVFFPGFNGCFFLVESLFKSGFYENDSAEGYWYDRTCSIEEGD</sequence>
<dbReference type="OrthoDB" id="5101973at2759"/>
<dbReference type="EMBL" id="JAOQAZ010000010">
    <property type="protein sequence ID" value="KAJ4263334.1"/>
    <property type="molecule type" value="Genomic_DNA"/>
</dbReference>
<feature type="compositionally biased region" description="Low complexity" evidence="1">
    <location>
        <begin position="29"/>
        <end position="89"/>
    </location>
</feature>
<feature type="signal peptide" evidence="2">
    <location>
        <begin position="1"/>
        <end position="21"/>
    </location>
</feature>
<dbReference type="Pfam" id="PF00024">
    <property type="entry name" value="PAN_1"/>
    <property type="match status" value="1"/>
</dbReference>
<feature type="region of interest" description="Disordered" evidence="1">
    <location>
        <begin position="27"/>
        <end position="91"/>
    </location>
</feature>
<keyword evidence="5" id="KW-1185">Reference proteome</keyword>
<accession>A0A9W8S0Z4</accession>
<feature type="chain" id="PRO_5040875086" description="Apple domain-containing protein" evidence="2">
    <location>
        <begin position="22"/>
        <end position="265"/>
    </location>
</feature>
<protein>
    <recommendedName>
        <fullName evidence="3">Apple domain-containing protein</fullName>
    </recommendedName>
</protein>
<gene>
    <name evidence="4" type="ORF">NW762_006152</name>
</gene>
<comment type="caution">
    <text evidence="4">The sequence shown here is derived from an EMBL/GenBank/DDBJ whole genome shotgun (WGS) entry which is preliminary data.</text>
</comment>
<proteinExistence type="predicted"/>
<name>A0A9W8S0Z4_9HYPO</name>
<reference evidence="4" key="1">
    <citation type="submission" date="2022-09" db="EMBL/GenBank/DDBJ databases">
        <title>Fusarium specimens isolated from Avocado Roots.</title>
        <authorList>
            <person name="Stajich J."/>
            <person name="Roper C."/>
            <person name="Heimlech-Rivalta G."/>
        </authorList>
    </citation>
    <scope>NUCLEOTIDE SEQUENCE</scope>
    <source>
        <strain evidence="4">CF00136</strain>
    </source>
</reference>
<evidence type="ECO:0000256" key="1">
    <source>
        <dbReference type="SAM" id="MobiDB-lite"/>
    </source>
</evidence>
<evidence type="ECO:0000256" key="2">
    <source>
        <dbReference type="SAM" id="SignalP"/>
    </source>
</evidence>
<evidence type="ECO:0000259" key="3">
    <source>
        <dbReference type="PROSITE" id="PS50948"/>
    </source>
</evidence>
<organism evidence="4 5">
    <name type="scientific">Fusarium torreyae</name>
    <dbReference type="NCBI Taxonomy" id="1237075"/>
    <lineage>
        <taxon>Eukaryota</taxon>
        <taxon>Fungi</taxon>
        <taxon>Dikarya</taxon>
        <taxon>Ascomycota</taxon>
        <taxon>Pezizomycotina</taxon>
        <taxon>Sordariomycetes</taxon>
        <taxon>Hypocreomycetidae</taxon>
        <taxon>Hypocreales</taxon>
        <taxon>Nectriaceae</taxon>
        <taxon>Fusarium</taxon>
    </lineage>
</organism>
<dbReference type="AlphaFoldDB" id="A0A9W8S0Z4"/>
<evidence type="ECO:0000313" key="5">
    <source>
        <dbReference type="Proteomes" id="UP001152049"/>
    </source>
</evidence>
<dbReference type="Proteomes" id="UP001152049">
    <property type="component" value="Unassembled WGS sequence"/>
</dbReference>
<dbReference type="PROSITE" id="PS50948">
    <property type="entry name" value="PAN"/>
    <property type="match status" value="1"/>
</dbReference>
<evidence type="ECO:0000313" key="4">
    <source>
        <dbReference type="EMBL" id="KAJ4263334.1"/>
    </source>
</evidence>
<dbReference type="SUPFAM" id="SSF57414">
    <property type="entry name" value="Hairpin loop containing domain-like"/>
    <property type="match status" value="2"/>
</dbReference>
<dbReference type="InterPro" id="IPR003609">
    <property type="entry name" value="Pan_app"/>
</dbReference>
<keyword evidence="2" id="KW-0732">Signal</keyword>
<dbReference type="Gene3D" id="3.50.4.10">
    <property type="entry name" value="Hepatocyte Growth Factor"/>
    <property type="match status" value="1"/>
</dbReference>